<accession>A0AAV4HBR1</accession>
<protein>
    <submittedName>
        <fullName evidence="1">Uncharacterized protein</fullName>
    </submittedName>
</protein>
<dbReference type="Proteomes" id="UP000762676">
    <property type="component" value="Unassembled WGS sequence"/>
</dbReference>
<dbReference type="EMBL" id="BMAT01005538">
    <property type="protein sequence ID" value="GFR95246.1"/>
    <property type="molecule type" value="Genomic_DNA"/>
</dbReference>
<comment type="caution">
    <text evidence="1">The sequence shown here is derived from an EMBL/GenBank/DDBJ whole genome shotgun (WGS) entry which is preliminary data.</text>
</comment>
<evidence type="ECO:0000313" key="1">
    <source>
        <dbReference type="EMBL" id="GFR95246.1"/>
    </source>
</evidence>
<keyword evidence="2" id="KW-1185">Reference proteome</keyword>
<gene>
    <name evidence="1" type="ORF">ElyMa_002688400</name>
</gene>
<sequence length="89" mass="10239">MSTQDFLSFRMPLGSVQLQETTCSRRFQLPNKLCIRPDACGLQKQQWMGSFNMFNRRTGVQETISTGRRTELNFSTLGRLLGGTQYTIR</sequence>
<dbReference type="AlphaFoldDB" id="A0AAV4HBR1"/>
<organism evidence="1 2">
    <name type="scientific">Elysia marginata</name>
    <dbReference type="NCBI Taxonomy" id="1093978"/>
    <lineage>
        <taxon>Eukaryota</taxon>
        <taxon>Metazoa</taxon>
        <taxon>Spiralia</taxon>
        <taxon>Lophotrochozoa</taxon>
        <taxon>Mollusca</taxon>
        <taxon>Gastropoda</taxon>
        <taxon>Heterobranchia</taxon>
        <taxon>Euthyneura</taxon>
        <taxon>Panpulmonata</taxon>
        <taxon>Sacoglossa</taxon>
        <taxon>Placobranchoidea</taxon>
        <taxon>Plakobranchidae</taxon>
        <taxon>Elysia</taxon>
    </lineage>
</organism>
<evidence type="ECO:0000313" key="2">
    <source>
        <dbReference type="Proteomes" id="UP000762676"/>
    </source>
</evidence>
<proteinExistence type="predicted"/>
<reference evidence="1 2" key="1">
    <citation type="journal article" date="2021" name="Elife">
        <title>Chloroplast acquisition without the gene transfer in kleptoplastic sea slugs, Plakobranchus ocellatus.</title>
        <authorList>
            <person name="Maeda T."/>
            <person name="Takahashi S."/>
            <person name="Yoshida T."/>
            <person name="Shimamura S."/>
            <person name="Takaki Y."/>
            <person name="Nagai Y."/>
            <person name="Toyoda A."/>
            <person name="Suzuki Y."/>
            <person name="Arimoto A."/>
            <person name="Ishii H."/>
            <person name="Satoh N."/>
            <person name="Nishiyama T."/>
            <person name="Hasebe M."/>
            <person name="Maruyama T."/>
            <person name="Minagawa J."/>
            <person name="Obokata J."/>
            <person name="Shigenobu S."/>
        </authorList>
    </citation>
    <scope>NUCLEOTIDE SEQUENCE [LARGE SCALE GENOMIC DNA]</scope>
</reference>
<name>A0AAV4HBR1_9GAST</name>